<dbReference type="InterPro" id="IPR000182">
    <property type="entry name" value="GNAT_dom"/>
</dbReference>
<evidence type="ECO:0000259" key="3">
    <source>
        <dbReference type="PROSITE" id="PS50995"/>
    </source>
</evidence>
<dbReference type="Pfam" id="PF00583">
    <property type="entry name" value="Acetyltransf_1"/>
    <property type="match status" value="1"/>
</dbReference>
<feature type="domain" description="N-acetyltransferase" evidence="4">
    <location>
        <begin position="142"/>
        <end position="291"/>
    </location>
</feature>
<evidence type="ECO:0000256" key="2">
    <source>
        <dbReference type="ARBA" id="ARBA00023315"/>
    </source>
</evidence>
<dbReference type="EMBL" id="SJKD01000001">
    <property type="protein sequence ID" value="TCC53254.1"/>
    <property type="molecule type" value="Genomic_DNA"/>
</dbReference>
<dbReference type="RefSeq" id="WP_131512063.1">
    <property type="nucleotide sequence ID" value="NZ_SJKD01000001.1"/>
</dbReference>
<dbReference type="PANTHER" id="PTHR43877">
    <property type="entry name" value="AMINOALKYLPHOSPHONATE N-ACETYLTRANSFERASE-RELATED-RELATED"/>
    <property type="match status" value="1"/>
</dbReference>
<proteinExistence type="predicted"/>
<comment type="caution">
    <text evidence="5">The sequence shown here is derived from an EMBL/GenBank/DDBJ whole genome shotgun (WGS) entry which is preliminary data.</text>
</comment>
<dbReference type="PANTHER" id="PTHR43877:SF2">
    <property type="entry name" value="AMINOALKYLPHOSPHONATE N-ACETYLTRANSFERASE-RELATED"/>
    <property type="match status" value="1"/>
</dbReference>
<keyword evidence="6" id="KW-1185">Reference proteome</keyword>
<dbReference type="InterPro" id="IPR000835">
    <property type="entry name" value="HTH_MarR-typ"/>
</dbReference>
<dbReference type="Gene3D" id="1.10.10.10">
    <property type="entry name" value="Winged helix-like DNA-binding domain superfamily/Winged helix DNA-binding domain"/>
    <property type="match status" value="1"/>
</dbReference>
<dbReference type="InterPro" id="IPR036390">
    <property type="entry name" value="WH_DNA-bd_sf"/>
</dbReference>
<dbReference type="AlphaFoldDB" id="A0A4R0K3H4"/>
<dbReference type="InterPro" id="IPR036388">
    <property type="entry name" value="WH-like_DNA-bd_sf"/>
</dbReference>
<dbReference type="SUPFAM" id="SSF46785">
    <property type="entry name" value="Winged helix' DNA-binding domain"/>
    <property type="match status" value="1"/>
</dbReference>
<organism evidence="5 6">
    <name type="scientific">Kribbella capetownensis</name>
    <dbReference type="NCBI Taxonomy" id="1572659"/>
    <lineage>
        <taxon>Bacteria</taxon>
        <taxon>Bacillati</taxon>
        <taxon>Actinomycetota</taxon>
        <taxon>Actinomycetes</taxon>
        <taxon>Propionibacteriales</taxon>
        <taxon>Kribbellaceae</taxon>
        <taxon>Kribbella</taxon>
    </lineage>
</organism>
<dbReference type="GO" id="GO:0016747">
    <property type="term" value="F:acyltransferase activity, transferring groups other than amino-acyl groups"/>
    <property type="evidence" value="ECO:0007669"/>
    <property type="project" value="InterPro"/>
</dbReference>
<accession>A0A4R0K3H4</accession>
<keyword evidence="1" id="KW-0808">Transferase</keyword>
<dbReference type="Gene3D" id="3.40.630.30">
    <property type="match status" value="1"/>
</dbReference>
<reference evidence="5 6" key="1">
    <citation type="submission" date="2019-02" db="EMBL/GenBank/DDBJ databases">
        <title>Kribbella capetownensis sp. nov. and Kribbella speibonae sp. nov., isolated from soil.</title>
        <authorList>
            <person name="Curtis S.M."/>
            <person name="Norton I."/>
            <person name="Everest G.J."/>
            <person name="Meyers P.R."/>
        </authorList>
    </citation>
    <scope>NUCLEOTIDE SEQUENCE [LARGE SCALE GENOMIC DNA]</scope>
    <source>
        <strain evidence="5 6">YM53</strain>
    </source>
</reference>
<evidence type="ECO:0000313" key="5">
    <source>
        <dbReference type="EMBL" id="TCC53254.1"/>
    </source>
</evidence>
<evidence type="ECO:0000259" key="4">
    <source>
        <dbReference type="PROSITE" id="PS51186"/>
    </source>
</evidence>
<name>A0A4R0K3H4_9ACTN</name>
<dbReference type="SMART" id="SM00347">
    <property type="entry name" value="HTH_MARR"/>
    <property type="match status" value="1"/>
</dbReference>
<dbReference type="InterPro" id="IPR016181">
    <property type="entry name" value="Acyl_CoA_acyltransferase"/>
</dbReference>
<feature type="domain" description="HTH marR-type" evidence="3">
    <location>
        <begin position="1"/>
        <end position="133"/>
    </location>
</feature>
<dbReference type="GO" id="GO:0003700">
    <property type="term" value="F:DNA-binding transcription factor activity"/>
    <property type="evidence" value="ECO:0007669"/>
    <property type="project" value="InterPro"/>
</dbReference>
<dbReference type="OrthoDB" id="70840at2"/>
<dbReference type="Proteomes" id="UP000293342">
    <property type="component" value="Unassembled WGS sequence"/>
</dbReference>
<dbReference type="InterPro" id="IPR050832">
    <property type="entry name" value="Bact_Acetyltransf"/>
</dbReference>
<dbReference type="Pfam" id="PF12802">
    <property type="entry name" value="MarR_2"/>
    <property type="match status" value="1"/>
</dbReference>
<protein>
    <submittedName>
        <fullName evidence="5">MarR family transcriptional regulator</fullName>
    </submittedName>
</protein>
<evidence type="ECO:0000313" key="6">
    <source>
        <dbReference type="Proteomes" id="UP000293342"/>
    </source>
</evidence>
<keyword evidence="2" id="KW-0012">Acyltransferase</keyword>
<dbReference type="PROSITE" id="PS50995">
    <property type="entry name" value="HTH_MARR_2"/>
    <property type="match status" value="1"/>
</dbReference>
<evidence type="ECO:0000256" key="1">
    <source>
        <dbReference type="ARBA" id="ARBA00022679"/>
    </source>
</evidence>
<sequence>MEIAAVRRFNRIVTERVGALNDAYLSRDRPLGQARVLWEIGADGCDVRALRTRLGLDSGYLSRLLRSLEEDGLVRVEQSGADARVRIARLTRTGAKEWRLLDRRSDELAGSILAPLSERQRDRLIAAMDDVSRLLTASMVDVGIVDPRRPEAQLCLRAYFDELGDRFDNGFDHARSISAEDAELTLPAGLLLVATLHAEPIGCGALKLHGEEPAEIKRMWVSREARGLGLGRRLLAELEREAAARGANVVRLETNRSLTEAIGLYRASGYQEVPAFNAEPYAHHWFEKSLKT</sequence>
<gene>
    <name evidence="5" type="ORF">E0H75_05945</name>
</gene>
<dbReference type="SUPFAM" id="SSF55729">
    <property type="entry name" value="Acyl-CoA N-acyltransferases (Nat)"/>
    <property type="match status" value="1"/>
</dbReference>
<dbReference type="PROSITE" id="PS51186">
    <property type="entry name" value="GNAT"/>
    <property type="match status" value="1"/>
</dbReference>